<feature type="signal peptide" evidence="1">
    <location>
        <begin position="1"/>
        <end position="22"/>
    </location>
</feature>
<dbReference type="AlphaFoldDB" id="A0A1T5DP02"/>
<keyword evidence="1" id="KW-0732">Signal</keyword>
<gene>
    <name evidence="2" type="ORF">SAMN05661099_2489</name>
</gene>
<evidence type="ECO:0000256" key="1">
    <source>
        <dbReference type="SAM" id="SignalP"/>
    </source>
</evidence>
<evidence type="ECO:0008006" key="4">
    <source>
        <dbReference type="Google" id="ProtNLM"/>
    </source>
</evidence>
<name>A0A1T5DP02_9SPHI</name>
<protein>
    <recommendedName>
        <fullName evidence="4">CarboxypepD_reg-like domain-containing protein</fullName>
    </recommendedName>
</protein>
<accession>A0A1T5DP02</accession>
<feature type="chain" id="PRO_5010537281" description="CarboxypepD_reg-like domain-containing protein" evidence="1">
    <location>
        <begin position="23"/>
        <end position="213"/>
    </location>
</feature>
<sequence length="213" mass="23688">MKMRISLILVLLFAATIGFSQTAAKKLVQFSGVIVNVDSNTVVPYVTITNVTGKAQFYAANYKGYFSFVANVGDTLLFTAIGYKKEGLVIPKDIAENSYTVVVAMKQDVINLPAVRVYPWASTDEFKKEFMTMKFADDDLEIARKNVSKESLSAMLSSLPRDGAEMQSYNFQNNHARLTNRNINQRLANPLLNPFAWGALIQQIVNGDKSRGQ</sequence>
<keyword evidence="3" id="KW-1185">Reference proteome</keyword>
<dbReference type="EMBL" id="FUYR01000002">
    <property type="protein sequence ID" value="SKB73457.1"/>
    <property type="molecule type" value="Genomic_DNA"/>
</dbReference>
<evidence type="ECO:0000313" key="3">
    <source>
        <dbReference type="Proteomes" id="UP000189981"/>
    </source>
</evidence>
<dbReference type="STRING" id="572036.SAMN05661099_2489"/>
<dbReference type="RefSeq" id="WP_245803516.1">
    <property type="nucleotide sequence ID" value="NZ_FUYR01000002.1"/>
</dbReference>
<reference evidence="3" key="1">
    <citation type="submission" date="2017-02" db="EMBL/GenBank/DDBJ databases">
        <authorList>
            <person name="Varghese N."/>
            <person name="Submissions S."/>
        </authorList>
    </citation>
    <scope>NUCLEOTIDE SEQUENCE [LARGE SCALE GENOMIC DNA]</scope>
    <source>
        <strain evidence="3">DSM 22385</strain>
    </source>
</reference>
<proteinExistence type="predicted"/>
<evidence type="ECO:0000313" key="2">
    <source>
        <dbReference type="EMBL" id="SKB73457.1"/>
    </source>
</evidence>
<organism evidence="2 3">
    <name type="scientific">Daejeonella lutea</name>
    <dbReference type="NCBI Taxonomy" id="572036"/>
    <lineage>
        <taxon>Bacteria</taxon>
        <taxon>Pseudomonadati</taxon>
        <taxon>Bacteroidota</taxon>
        <taxon>Sphingobacteriia</taxon>
        <taxon>Sphingobacteriales</taxon>
        <taxon>Sphingobacteriaceae</taxon>
        <taxon>Daejeonella</taxon>
    </lineage>
</organism>
<dbReference type="Proteomes" id="UP000189981">
    <property type="component" value="Unassembled WGS sequence"/>
</dbReference>